<feature type="transmembrane region" description="Helical" evidence="5">
    <location>
        <begin position="385"/>
        <end position="408"/>
    </location>
</feature>
<feature type="active site" description="Proton acceptor" evidence="5 6">
    <location>
        <position position="604"/>
    </location>
</feature>
<feature type="transmembrane region" description="Helical" evidence="5">
    <location>
        <begin position="272"/>
        <end position="295"/>
    </location>
</feature>
<dbReference type="UniPathway" id="UPA00248">
    <property type="reaction ID" value="UER00314"/>
</dbReference>
<evidence type="ECO:0000259" key="7">
    <source>
        <dbReference type="PROSITE" id="PS51006"/>
    </source>
</evidence>
<evidence type="ECO:0000256" key="3">
    <source>
        <dbReference type="ARBA" id="ARBA00023066"/>
    </source>
</evidence>
<feature type="transmembrane region" description="Helical" evidence="5">
    <location>
        <begin position="349"/>
        <end position="373"/>
    </location>
</feature>
<feature type="transmembrane region" description="Helical" evidence="5">
    <location>
        <begin position="414"/>
        <end position="432"/>
    </location>
</feature>
<dbReference type="HAMAP" id="MF_00198">
    <property type="entry name" value="Spermidine_synth"/>
    <property type="match status" value="1"/>
</dbReference>
<evidence type="ECO:0000256" key="1">
    <source>
        <dbReference type="ARBA" id="ARBA00007867"/>
    </source>
</evidence>
<feature type="domain" description="PABS" evidence="7">
    <location>
        <begin position="453"/>
        <end position="691"/>
    </location>
</feature>
<name>A0M0T6_CHRFK</name>
<comment type="subcellular location">
    <subcellularLocation>
        <location evidence="5">Cell membrane</location>
        <topology evidence="5">Multi-pass membrane protein</topology>
    </subcellularLocation>
</comment>
<dbReference type="eggNOG" id="COG0421">
    <property type="taxonomic scope" value="Bacteria"/>
</dbReference>
<comment type="pathway">
    <text evidence="5">Amine and polyamine biosynthesis; spermidine biosynthesis; spermidine from putrescine: step 1/1.</text>
</comment>
<feature type="transmembrane region" description="Helical" evidence="5">
    <location>
        <begin position="155"/>
        <end position="177"/>
    </location>
</feature>
<evidence type="ECO:0000256" key="6">
    <source>
        <dbReference type="PROSITE-ProRule" id="PRU00354"/>
    </source>
</evidence>
<feature type="transmembrane region" description="Helical" evidence="5">
    <location>
        <begin position="183"/>
        <end position="204"/>
    </location>
</feature>
<evidence type="ECO:0000256" key="5">
    <source>
        <dbReference type="HAMAP-Rule" id="MF_00198"/>
    </source>
</evidence>
<feature type="binding site" evidence="5">
    <location>
        <begin position="586"/>
        <end position="587"/>
    </location>
    <ligand>
        <name>S-methyl-5'-thioadenosine</name>
        <dbReference type="ChEBI" id="CHEBI:17509"/>
    </ligand>
</feature>
<dbReference type="InterPro" id="IPR036259">
    <property type="entry name" value="MFS_trans_sf"/>
</dbReference>
<dbReference type="GO" id="GO:0004766">
    <property type="term" value="F:spermidine synthase activity"/>
    <property type="evidence" value="ECO:0007669"/>
    <property type="project" value="UniProtKB-UniRule"/>
</dbReference>
<keyword evidence="3 5" id="KW-0745">Spermidine biosynthesis</keyword>
<comment type="caution">
    <text evidence="5">Lacks conserved residue(s) required for the propagation of feature annotation.</text>
</comment>
<feature type="transmembrane region" description="Helical" evidence="5">
    <location>
        <begin position="71"/>
        <end position="92"/>
    </location>
</feature>
<keyword evidence="5" id="KW-1133">Transmembrane helix</keyword>
<keyword evidence="4 5" id="KW-0620">Polyamine biosynthesis</keyword>
<feature type="binding site" evidence="5">
    <location>
        <position position="554"/>
    </location>
    <ligand>
        <name>S-methyl-5'-thioadenosine</name>
        <dbReference type="ChEBI" id="CHEBI:17509"/>
    </ligand>
</feature>
<dbReference type="GO" id="GO:0005886">
    <property type="term" value="C:plasma membrane"/>
    <property type="evidence" value="ECO:0007669"/>
    <property type="project" value="UniProtKB-SubCell"/>
</dbReference>
<evidence type="ECO:0000256" key="2">
    <source>
        <dbReference type="ARBA" id="ARBA00022679"/>
    </source>
</evidence>
<dbReference type="SUPFAM" id="SSF53335">
    <property type="entry name" value="S-adenosyl-L-methionine-dependent methyltransferases"/>
    <property type="match status" value="1"/>
</dbReference>
<dbReference type="Proteomes" id="UP000000755">
    <property type="component" value="Chromosome"/>
</dbReference>
<dbReference type="InterPro" id="IPR029063">
    <property type="entry name" value="SAM-dependent_MTases_sf"/>
</dbReference>
<dbReference type="Gene3D" id="3.40.50.150">
    <property type="entry name" value="Vaccinia Virus protein VP39"/>
    <property type="match status" value="1"/>
</dbReference>
<evidence type="ECO:0000313" key="9">
    <source>
        <dbReference type="Proteomes" id="UP000000755"/>
    </source>
</evidence>
<keyword evidence="5" id="KW-1003">Cell membrane</keyword>
<dbReference type="PROSITE" id="PS51006">
    <property type="entry name" value="PABS_2"/>
    <property type="match status" value="1"/>
</dbReference>
<comment type="similarity">
    <text evidence="1 5">Belongs to the spermidine/spermine synthase family.</text>
</comment>
<dbReference type="SUPFAM" id="SSF103473">
    <property type="entry name" value="MFS general substrate transporter"/>
    <property type="match status" value="1"/>
</dbReference>
<dbReference type="EC" id="2.5.1.16" evidence="5"/>
<dbReference type="STRING" id="411154.GFO_1257"/>
<dbReference type="PANTHER" id="PTHR43317:SF3">
    <property type="entry name" value="BLR2883 PROTEIN"/>
    <property type="match status" value="1"/>
</dbReference>
<keyword evidence="5 8" id="KW-0812">Transmembrane</keyword>
<gene>
    <name evidence="5" type="primary">speE</name>
    <name evidence="8" type="ordered locus">GFO_1257</name>
</gene>
<comment type="subunit">
    <text evidence="5">Homodimer or homotetramer.</text>
</comment>
<evidence type="ECO:0000313" key="8">
    <source>
        <dbReference type="EMBL" id="CAL66231.1"/>
    </source>
</evidence>
<dbReference type="EMBL" id="CU207366">
    <property type="protein sequence ID" value="CAL66231.1"/>
    <property type="molecule type" value="Genomic_DNA"/>
</dbReference>
<reference evidence="8 9" key="1">
    <citation type="journal article" date="2006" name="Environ. Microbiol.">
        <title>Whole genome analysis of the marine Bacteroidetes'Gramella forsetii' reveals adaptations to degradation of polymeric organic matter.</title>
        <authorList>
            <person name="Bauer M."/>
            <person name="Kube M."/>
            <person name="Teeling H."/>
            <person name="Richter M."/>
            <person name="Lombardot T."/>
            <person name="Allers E."/>
            <person name="Wuerdemann C.A."/>
            <person name="Quast C."/>
            <person name="Kuhl H."/>
            <person name="Knaust F."/>
            <person name="Woebken D."/>
            <person name="Bischof K."/>
            <person name="Mussmann M."/>
            <person name="Choudhuri J.V."/>
            <person name="Meyer F."/>
            <person name="Reinhardt R."/>
            <person name="Amann R.I."/>
            <person name="Gloeckner F.O."/>
        </authorList>
    </citation>
    <scope>NUCLEOTIDE SEQUENCE [LARGE SCALE GENOMIC DNA]</scope>
    <source>
        <strain evidence="8 9">KT0803</strain>
    </source>
</reference>
<feature type="transmembrane region" description="Helical" evidence="5">
    <location>
        <begin position="307"/>
        <end position="329"/>
    </location>
</feature>
<sequence>MRSIHLVLIYCLFFFSGISALILQIAWMYQLSLIFGNASYATATTLATFFMGIAIGGWYWGNKSVKIKKPLFTYGLIEIGIAISGLLLLPAIEIYKGNYNLLYSVTGGNPYWIILLKFLFSTFLLIIPTILMGGTFPLLSKYVGKQRKNLEKRGTVLYTLNTVGAAIGAFLTGFYLIEKFGMQVTYILAITLSFSVGVLAMILCDKFKNKESGLPIKLDAGPKNKVEESDNTVYKNHLSTPQFIILALSSGFLALSLELLLFRMFAQVLQNSVYSFSAILVVFLISLGFGGIIANRLAQTNYGSKEILFLFLLFSSLTIGISPIIFNIYTDGLEYIAPYASWPVYLVEVFKLSISIVVLPATLLGTIFPFLLKAAPLKFREPGKFVGRLILFNSLGSFLGPLLAGFIFLQLFGLWVSIKLIAILYAVLALYISLSLDISKKVKWSFLTVIIIGGIFFIKDPAIVQLRPQEKLLEYWNSNNGVVSITKSENNLQMRLDNFYILGDSESLLVEQMQAHIPLFVHPSPKKVLFLGMGTGITAGASLDHTVSKVVVVELIGNIVTAAKKYFSSWTNGLFTDDRVDILKDDARNYVLGTNESFDVIIGDLFTPWHAGTGSLYTVENFQQIKKTLNPGGLFAQWLPMYQLTPEDFNTIAATFSSVFPQVTVWRADFNSTRPSIALIGQDLNAKLAQQSLKENISKIFKNNRVEKNDAYQHMVGLFYIGNLKVLKNNLDNYILNTDDKRVVEFKAPKFSQQANALQGKYLVGEELEKLTEMITSELPPKSDPYLSELPPDEKKYIKVGMLYSRYIEHFSKGKENEAKLVEQQIKKIAPNFLK</sequence>
<protein>
    <recommendedName>
        <fullName evidence="5">Polyamine aminopropyltransferase</fullName>
    </recommendedName>
    <alternativeName>
        <fullName evidence="5">Putrescine aminopropyltransferase</fullName>
        <shortName evidence="5">PAPT</shortName>
    </alternativeName>
    <alternativeName>
        <fullName evidence="5">Spermidine synthase</fullName>
        <shortName evidence="5">SPDS</shortName>
        <shortName evidence="5">SPDSY</shortName>
        <ecNumber evidence="5">2.5.1.16</ecNumber>
    </alternativeName>
</protein>
<organism evidence="8 9">
    <name type="scientific">Christiangramia forsetii (strain DSM 17595 / CGMCC 1.15422 / KT0803)</name>
    <name type="common">Gramella forsetii</name>
    <dbReference type="NCBI Taxonomy" id="411154"/>
    <lineage>
        <taxon>Bacteria</taxon>
        <taxon>Pseudomonadati</taxon>
        <taxon>Bacteroidota</taxon>
        <taxon>Flavobacteriia</taxon>
        <taxon>Flavobacteriales</taxon>
        <taxon>Flavobacteriaceae</taxon>
        <taxon>Christiangramia</taxon>
    </lineage>
</organism>
<accession>A0M0T6</accession>
<dbReference type="CDD" id="cd02440">
    <property type="entry name" value="AdoMet_MTases"/>
    <property type="match status" value="1"/>
</dbReference>
<dbReference type="PANTHER" id="PTHR43317">
    <property type="entry name" value="THERMOSPERMINE SYNTHASE ACAULIS5"/>
    <property type="match status" value="1"/>
</dbReference>
<feature type="transmembrane region" description="Helical" evidence="5">
    <location>
        <begin position="444"/>
        <end position="464"/>
    </location>
</feature>
<dbReference type="Gene3D" id="1.20.1250.20">
    <property type="entry name" value="MFS general substrate transporter like domains"/>
    <property type="match status" value="1"/>
</dbReference>
<comment type="function">
    <text evidence="5">Catalyzes the irreversible transfer of a propylamine group from the amino donor S-adenosylmethioninamine (decarboxy-AdoMet) to putrescine (1,4-diaminobutane) to yield spermidine.</text>
</comment>
<dbReference type="HOGENOM" id="CLU_010122_1_0_10"/>
<dbReference type="KEGG" id="gfo:GFO_1257"/>
<feature type="transmembrane region" description="Helical" evidence="5">
    <location>
        <begin position="112"/>
        <end position="134"/>
    </location>
</feature>
<keyword evidence="2 5" id="KW-0808">Transferase</keyword>
<feature type="binding site" evidence="5">
    <location>
        <position position="480"/>
    </location>
    <ligand>
        <name>S-methyl-5'-thioadenosine</name>
        <dbReference type="ChEBI" id="CHEBI:17509"/>
    </ligand>
</feature>
<feature type="transmembrane region" description="Helical" evidence="5">
    <location>
        <begin position="39"/>
        <end position="59"/>
    </location>
</feature>
<evidence type="ECO:0000256" key="4">
    <source>
        <dbReference type="ARBA" id="ARBA00023115"/>
    </source>
</evidence>
<feature type="transmembrane region" description="Helical" evidence="5">
    <location>
        <begin position="7"/>
        <end position="27"/>
    </location>
</feature>
<feature type="transmembrane region" description="Helical" evidence="5">
    <location>
        <begin position="243"/>
        <end position="266"/>
    </location>
</feature>
<dbReference type="AlphaFoldDB" id="A0M0T6"/>
<keyword evidence="5" id="KW-0472">Membrane</keyword>
<proteinExistence type="inferred from homology"/>
<dbReference type="Pfam" id="PF01564">
    <property type="entry name" value="Spermine_synth"/>
    <property type="match status" value="1"/>
</dbReference>
<dbReference type="InterPro" id="IPR001045">
    <property type="entry name" value="Spermi_synthase"/>
</dbReference>
<dbReference type="NCBIfam" id="NF037959">
    <property type="entry name" value="MFS_SpdSyn"/>
    <property type="match status" value="1"/>
</dbReference>
<dbReference type="InterPro" id="IPR030374">
    <property type="entry name" value="PABS"/>
</dbReference>
<dbReference type="GO" id="GO:0008295">
    <property type="term" value="P:spermidine biosynthetic process"/>
    <property type="evidence" value="ECO:0007669"/>
    <property type="project" value="UniProtKB-UniRule"/>
</dbReference>
<comment type="catalytic activity">
    <reaction evidence="5">
        <text>S-adenosyl 3-(methylsulfanyl)propylamine + putrescine = S-methyl-5'-thioadenosine + spermidine + H(+)</text>
        <dbReference type="Rhea" id="RHEA:12721"/>
        <dbReference type="ChEBI" id="CHEBI:15378"/>
        <dbReference type="ChEBI" id="CHEBI:17509"/>
        <dbReference type="ChEBI" id="CHEBI:57443"/>
        <dbReference type="ChEBI" id="CHEBI:57834"/>
        <dbReference type="ChEBI" id="CHEBI:326268"/>
        <dbReference type="EC" id="2.5.1.16"/>
    </reaction>
</comment>